<dbReference type="RefSeq" id="WP_235443273.1">
    <property type="nucleotide sequence ID" value="NZ_LHCF01000031.1"/>
</dbReference>
<dbReference type="PATRIC" id="fig|479893.3.peg.625"/>
<sequence length="64" mass="7812">MKIQEIQINKKEEIITFLKQENLLVNCEQVYIDKMELFLNKTNFYLRSNQNLEGLFLQQPKKMF</sequence>
<name>A0A0M1MZA4_9MOLU</name>
<dbReference type="Proteomes" id="UP000037386">
    <property type="component" value="Unassembled WGS sequence"/>
</dbReference>
<evidence type="ECO:0000313" key="2">
    <source>
        <dbReference type="Proteomes" id="UP000037386"/>
    </source>
</evidence>
<comment type="caution">
    <text evidence="1">The sequence shown here is derived from an EMBL/GenBank/DDBJ whole genome shotgun (WGS) entry which is preliminary data.</text>
</comment>
<organism evidence="1 2">
    <name type="scientific">Candidatus Phytoplasma pruni</name>
    <dbReference type="NCBI Taxonomy" id="479893"/>
    <lineage>
        <taxon>Bacteria</taxon>
        <taxon>Bacillati</taxon>
        <taxon>Mycoplasmatota</taxon>
        <taxon>Mollicutes</taxon>
        <taxon>Acholeplasmatales</taxon>
        <taxon>Acholeplasmataceae</taxon>
        <taxon>Candidatus Phytoplasma</taxon>
        <taxon>16SrIII (X-disease group)</taxon>
    </lineage>
</organism>
<gene>
    <name evidence="1" type="ORF">CPX_001799</name>
</gene>
<accession>A0A0M1MZA4</accession>
<proteinExistence type="predicted"/>
<reference evidence="2" key="1">
    <citation type="submission" date="2015-05" db="EMBL/GenBank/DDBJ databases">
        <title>Draft genome sequence of 'Candidatus Phytoplasma Pruni' strain CX, a plant pathogenic bacterium.</title>
        <authorList>
            <person name="Lee I.-M."/>
            <person name="Bottner-Parker K.D."/>
            <person name="Shao J."/>
            <person name="Gundersen-Rindal D.E."/>
            <person name="Zhao Y."/>
            <person name="Davis R.E."/>
        </authorList>
    </citation>
    <scope>NUCLEOTIDE SEQUENCE [LARGE SCALE GENOMIC DNA]</scope>
    <source>
        <strain evidence="2">CX</strain>
    </source>
</reference>
<dbReference type="AlphaFoldDB" id="A0A0M1MZA4"/>
<dbReference type="EMBL" id="LHCF01000031">
    <property type="protein sequence ID" value="KOR75237.1"/>
    <property type="molecule type" value="Genomic_DNA"/>
</dbReference>
<protein>
    <submittedName>
        <fullName evidence="1">Uncharacterized protein</fullName>
    </submittedName>
</protein>
<evidence type="ECO:0000313" key="1">
    <source>
        <dbReference type="EMBL" id="KOR75237.1"/>
    </source>
</evidence>
<dbReference type="STRING" id="479893.CPX_001799"/>